<protein>
    <submittedName>
        <fullName evidence="5">UTRA domain-containing protein</fullName>
    </submittedName>
</protein>
<dbReference type="InterPro" id="IPR028978">
    <property type="entry name" value="Chorismate_lyase_/UTRA_dom_sf"/>
</dbReference>
<keyword evidence="1" id="KW-0805">Transcription regulation</keyword>
<dbReference type="Pfam" id="PF00392">
    <property type="entry name" value="GntR"/>
    <property type="match status" value="1"/>
</dbReference>
<evidence type="ECO:0000256" key="1">
    <source>
        <dbReference type="ARBA" id="ARBA00023015"/>
    </source>
</evidence>
<keyword evidence="6" id="KW-1185">Reference proteome</keyword>
<dbReference type="Gene3D" id="3.40.1410.10">
    <property type="entry name" value="Chorismate lyase-like"/>
    <property type="match status" value="1"/>
</dbReference>
<dbReference type="Pfam" id="PF07702">
    <property type="entry name" value="UTRA"/>
    <property type="match status" value="1"/>
</dbReference>
<dbReference type="InterPro" id="IPR011663">
    <property type="entry name" value="UTRA"/>
</dbReference>
<dbReference type="SUPFAM" id="SSF64288">
    <property type="entry name" value="Chorismate lyase-like"/>
    <property type="match status" value="1"/>
</dbReference>
<organism evidence="5 6">
    <name type="scientific">Gemelliphila palaticanis</name>
    <dbReference type="NCBI Taxonomy" id="81950"/>
    <lineage>
        <taxon>Bacteria</taxon>
        <taxon>Bacillati</taxon>
        <taxon>Bacillota</taxon>
        <taxon>Bacilli</taxon>
        <taxon>Bacillales</taxon>
        <taxon>Gemellaceae</taxon>
        <taxon>Gemelliphila</taxon>
    </lineage>
</organism>
<evidence type="ECO:0000256" key="3">
    <source>
        <dbReference type="ARBA" id="ARBA00023163"/>
    </source>
</evidence>
<evidence type="ECO:0000313" key="6">
    <source>
        <dbReference type="Proteomes" id="UP000531840"/>
    </source>
</evidence>
<dbReference type="EMBL" id="JACBYF010000006">
    <property type="protein sequence ID" value="NYS47408.1"/>
    <property type="molecule type" value="Genomic_DNA"/>
</dbReference>
<dbReference type="InterPro" id="IPR036390">
    <property type="entry name" value="WH_DNA-bd_sf"/>
</dbReference>
<evidence type="ECO:0000256" key="2">
    <source>
        <dbReference type="ARBA" id="ARBA00023125"/>
    </source>
</evidence>
<gene>
    <name evidence="5" type="ORF">HZY85_04250</name>
</gene>
<dbReference type="SMART" id="SM00345">
    <property type="entry name" value="HTH_GNTR"/>
    <property type="match status" value="1"/>
</dbReference>
<keyword evidence="2" id="KW-0238">DNA-binding</keyword>
<dbReference type="RefSeq" id="WP_179941194.1">
    <property type="nucleotide sequence ID" value="NZ_JACBYF010000006.1"/>
</dbReference>
<dbReference type="InterPro" id="IPR036388">
    <property type="entry name" value="WH-like_DNA-bd_sf"/>
</dbReference>
<dbReference type="PANTHER" id="PTHR44846">
    <property type="entry name" value="MANNOSYL-D-GLYCERATE TRANSPORT/METABOLISM SYSTEM REPRESSOR MNGR-RELATED"/>
    <property type="match status" value="1"/>
</dbReference>
<dbReference type="Gene3D" id="1.10.10.10">
    <property type="entry name" value="Winged helix-like DNA-binding domain superfamily/Winged helix DNA-binding domain"/>
    <property type="match status" value="1"/>
</dbReference>
<name>A0ABX2SYP3_9BACL</name>
<dbReference type="InterPro" id="IPR000524">
    <property type="entry name" value="Tscrpt_reg_HTH_GntR"/>
</dbReference>
<feature type="domain" description="HTH gntR-type" evidence="4">
    <location>
        <begin position="1"/>
        <end position="69"/>
    </location>
</feature>
<dbReference type="InterPro" id="IPR050679">
    <property type="entry name" value="Bact_HTH_transcr_reg"/>
</dbReference>
<sequence length="235" mass="27646">MSKYQSVYNDIKKKIDSKIYKRNDELPSENELMKTYNFSKDTIRKALSLLELDGYIQKIKGKNSIVLGHGRTKNNYLGRIKTSSELNIDGKYDITTKLINLYIVQDELQIMNIFNASKNDDFYRVERSRSINGETLEYEISYFDRKLVPFINKEIAESSIYKYIEQELGLKITHSRREVSFRYANDDEKKYMHLNDYDMVAVVESITYLSNGNILQYGSVSYRPDKFTFVSMAKR</sequence>
<evidence type="ECO:0000259" key="4">
    <source>
        <dbReference type="PROSITE" id="PS50949"/>
    </source>
</evidence>
<dbReference type="PRINTS" id="PR00035">
    <property type="entry name" value="HTHGNTR"/>
</dbReference>
<dbReference type="CDD" id="cd07377">
    <property type="entry name" value="WHTH_GntR"/>
    <property type="match status" value="1"/>
</dbReference>
<dbReference type="PROSITE" id="PS50949">
    <property type="entry name" value="HTH_GNTR"/>
    <property type="match status" value="1"/>
</dbReference>
<evidence type="ECO:0000313" key="5">
    <source>
        <dbReference type="EMBL" id="NYS47408.1"/>
    </source>
</evidence>
<comment type="caution">
    <text evidence="5">The sequence shown here is derived from an EMBL/GenBank/DDBJ whole genome shotgun (WGS) entry which is preliminary data.</text>
</comment>
<proteinExistence type="predicted"/>
<dbReference type="Proteomes" id="UP000531840">
    <property type="component" value="Unassembled WGS sequence"/>
</dbReference>
<dbReference type="PANTHER" id="PTHR44846:SF12">
    <property type="entry name" value="HTH-TYPE TRANSCRIPTIONAL REGULATOR TRER"/>
    <property type="match status" value="1"/>
</dbReference>
<accession>A0ABX2SYP3</accession>
<keyword evidence="3" id="KW-0804">Transcription</keyword>
<dbReference type="SMART" id="SM00866">
    <property type="entry name" value="UTRA"/>
    <property type="match status" value="1"/>
</dbReference>
<reference evidence="5 6" key="1">
    <citation type="submission" date="2020-07" db="EMBL/GenBank/DDBJ databases">
        <title>MOT database genomes.</title>
        <authorList>
            <person name="Joseph S."/>
            <person name="Aduse-Opoku J."/>
            <person name="Hashim A."/>
            <person name="Wade W."/>
            <person name="Curtis M."/>
        </authorList>
    </citation>
    <scope>NUCLEOTIDE SEQUENCE [LARGE SCALE GENOMIC DNA]</scope>
    <source>
        <strain evidence="5 6">CIP 106318</strain>
    </source>
</reference>
<dbReference type="SUPFAM" id="SSF46785">
    <property type="entry name" value="Winged helix' DNA-binding domain"/>
    <property type="match status" value="1"/>
</dbReference>